<comment type="subcellular location">
    <subcellularLocation>
        <location evidence="1">Vacuole membrane</location>
        <topology evidence="1">Lipid-anchor</topology>
    </subcellularLocation>
</comment>
<evidence type="ECO:0000256" key="7">
    <source>
        <dbReference type="ARBA" id="ARBA00023288"/>
    </source>
</evidence>
<dbReference type="GO" id="GO:0043495">
    <property type="term" value="F:protein-membrane adaptor activity"/>
    <property type="evidence" value="ECO:0007669"/>
    <property type="project" value="InterPro"/>
</dbReference>
<evidence type="ECO:0000313" key="13">
    <source>
        <dbReference type="Proteomes" id="UP000054538"/>
    </source>
</evidence>
<dbReference type="GO" id="GO:0000329">
    <property type="term" value="C:fungal-type vacuole membrane"/>
    <property type="evidence" value="ECO:0007669"/>
    <property type="project" value="TreeGrafter"/>
</dbReference>
<dbReference type="InterPro" id="IPR000225">
    <property type="entry name" value="Armadillo"/>
</dbReference>
<dbReference type="InParanoid" id="A0A0D0EAD7"/>
<evidence type="ECO:0000256" key="1">
    <source>
        <dbReference type="ARBA" id="ARBA00004592"/>
    </source>
</evidence>
<sequence>MGAVSSCCESCFRSRRSQQYEPLLLENEREAVADLLQYLENRTTTNFFQGSPLTALTTLSFSDNVDLQRSAALAFAEITEKEVRPVGRDTLDPILFLLSSQDTEVQRAASAALGNLAVNTDNKLLIVKLGGLEPLIKQMLSPNVEVQCNAVGCVTNLATHDDNKTKIAKSGALVPLTRLARSKDMRVQRNATGALLNMTHSDENRQQLVNAGAIPVLVSLLNSMDTDVQYYCTTALSNIAVDGANRKKLAQTEPKLVASLVALMDSSSLKVQCQAALALRNLASDEKYQLEIVKADGLTSLLRLLQSTYLPLILSSAACVRNVSIHPQNESPIIESGFLQPLIILLSFKDNEEVQCHAISTLRNLAASSEKNKLAIVKAGAVQSIKELVLEVPMNVQSEMTACVAVLALSDELKGQLLEMGICEVLIPLTNSPSSEVQGNSAAALGNLSSKDGRTATDDYSAFNDVWDKPEGGMHKYLYNFLTSPDATFQHIAVWTIVQLLESGDPQLISNIRNSGILNPPIRQLASSRTSTPTSSVGTPRSHHSAWRSYADTETGDGQGEIQLLARRILEFVEGDIDAGLPRSIAGSHMAGSSLGSSSGREHDELRRSVREAFSGSYH</sequence>
<accession>A0A0D0EAD7</accession>
<dbReference type="SUPFAM" id="SSF48371">
    <property type="entry name" value="ARM repeat"/>
    <property type="match status" value="1"/>
</dbReference>
<feature type="region of interest" description="Disordered" evidence="11">
    <location>
        <begin position="589"/>
        <end position="619"/>
    </location>
</feature>
<comment type="similarity">
    <text evidence="2">Belongs to the beta-catenin family.</text>
</comment>
<evidence type="ECO:0000256" key="2">
    <source>
        <dbReference type="ARBA" id="ARBA00005462"/>
    </source>
</evidence>
<evidence type="ECO:0000256" key="8">
    <source>
        <dbReference type="ARBA" id="ARBA00024821"/>
    </source>
</evidence>
<dbReference type="InterPro" id="IPR011989">
    <property type="entry name" value="ARM-like"/>
</dbReference>
<feature type="compositionally biased region" description="Polar residues" evidence="11">
    <location>
        <begin position="525"/>
        <end position="539"/>
    </location>
</feature>
<proteinExistence type="inferred from homology"/>
<dbReference type="InterPro" id="IPR045156">
    <property type="entry name" value="Vac8"/>
</dbReference>
<dbReference type="FunCoup" id="A0A0D0EAD7">
    <property type="interactions" value="33"/>
</dbReference>
<dbReference type="FunFam" id="1.25.10.10:FF:000236">
    <property type="entry name" value="Vacuolar protein 8, variant"/>
    <property type="match status" value="1"/>
</dbReference>
<evidence type="ECO:0000256" key="10">
    <source>
        <dbReference type="PROSITE-ProRule" id="PRU00259"/>
    </source>
</evidence>
<keyword evidence="6" id="KW-0472">Membrane</keyword>
<reference evidence="13" key="2">
    <citation type="submission" date="2015-01" db="EMBL/GenBank/DDBJ databases">
        <title>Evolutionary Origins and Diversification of the Mycorrhizal Mutualists.</title>
        <authorList>
            <consortium name="DOE Joint Genome Institute"/>
            <consortium name="Mycorrhizal Genomics Consortium"/>
            <person name="Kohler A."/>
            <person name="Kuo A."/>
            <person name="Nagy L.G."/>
            <person name="Floudas D."/>
            <person name="Copeland A."/>
            <person name="Barry K.W."/>
            <person name="Cichocki N."/>
            <person name="Veneault-Fourrey C."/>
            <person name="LaButti K."/>
            <person name="Lindquist E.A."/>
            <person name="Lipzen A."/>
            <person name="Lundell T."/>
            <person name="Morin E."/>
            <person name="Murat C."/>
            <person name="Riley R."/>
            <person name="Ohm R."/>
            <person name="Sun H."/>
            <person name="Tunlid A."/>
            <person name="Henrissat B."/>
            <person name="Grigoriev I.V."/>
            <person name="Hibbett D.S."/>
            <person name="Martin F."/>
        </authorList>
    </citation>
    <scope>NUCLEOTIDE SEQUENCE [LARGE SCALE GENOMIC DNA]</scope>
    <source>
        <strain evidence="13">Ve08.2h10</strain>
    </source>
</reference>
<feature type="repeat" description="ARM" evidence="10">
    <location>
        <begin position="337"/>
        <end position="380"/>
    </location>
</feature>
<evidence type="ECO:0000256" key="3">
    <source>
        <dbReference type="ARBA" id="ARBA00022554"/>
    </source>
</evidence>
<dbReference type="PANTHER" id="PTHR47249">
    <property type="entry name" value="VACUOLAR PROTEIN 8"/>
    <property type="match status" value="1"/>
</dbReference>
<dbReference type="Proteomes" id="UP000054538">
    <property type="component" value="Unassembled WGS sequence"/>
</dbReference>
<dbReference type="Pfam" id="PF00514">
    <property type="entry name" value="Arm"/>
    <property type="match status" value="7"/>
</dbReference>
<dbReference type="OrthoDB" id="7537227at2759"/>
<dbReference type="PANTHER" id="PTHR47249:SF1">
    <property type="entry name" value="VACUOLAR PROTEIN 8"/>
    <property type="match status" value="1"/>
</dbReference>
<feature type="region of interest" description="Disordered" evidence="11">
    <location>
        <begin position="525"/>
        <end position="556"/>
    </location>
</feature>
<feature type="repeat" description="ARM" evidence="10">
    <location>
        <begin position="255"/>
        <end position="297"/>
    </location>
</feature>
<dbReference type="EMBL" id="KN824982">
    <property type="protein sequence ID" value="KIK96505.1"/>
    <property type="molecule type" value="Genomic_DNA"/>
</dbReference>
<evidence type="ECO:0000313" key="12">
    <source>
        <dbReference type="EMBL" id="KIK96505.1"/>
    </source>
</evidence>
<keyword evidence="13" id="KW-1185">Reference proteome</keyword>
<dbReference type="GO" id="GO:0071562">
    <property type="term" value="P:nucleus-vacuole junction assembly"/>
    <property type="evidence" value="ECO:0007669"/>
    <property type="project" value="InterPro"/>
</dbReference>
<dbReference type="AlphaFoldDB" id="A0A0D0EAD7"/>
<feature type="repeat" description="ARM" evidence="10">
    <location>
        <begin position="296"/>
        <end position="338"/>
    </location>
</feature>
<feature type="repeat" description="ARM" evidence="10">
    <location>
        <begin position="212"/>
        <end position="249"/>
    </location>
</feature>
<gene>
    <name evidence="12" type="ORF">PAXRUDRAFT_825867</name>
</gene>
<dbReference type="InterPro" id="IPR016024">
    <property type="entry name" value="ARM-type_fold"/>
</dbReference>
<keyword evidence="3" id="KW-0926">Vacuole</keyword>
<evidence type="ECO:0000256" key="6">
    <source>
        <dbReference type="ARBA" id="ARBA00023136"/>
    </source>
</evidence>
<dbReference type="PROSITE" id="PS50176">
    <property type="entry name" value="ARM_REPEAT"/>
    <property type="match status" value="7"/>
</dbReference>
<dbReference type="GO" id="GO:0000045">
    <property type="term" value="P:autophagosome assembly"/>
    <property type="evidence" value="ECO:0007669"/>
    <property type="project" value="TreeGrafter"/>
</dbReference>
<keyword evidence="4" id="KW-0519">Myristate</keyword>
<dbReference type="FunFam" id="1.25.10.10:FF:000128">
    <property type="entry name" value="Vacuolar protein-like protein 8"/>
    <property type="match status" value="1"/>
</dbReference>
<feature type="compositionally biased region" description="Basic and acidic residues" evidence="11">
    <location>
        <begin position="600"/>
        <end position="611"/>
    </location>
</feature>
<feature type="compositionally biased region" description="Low complexity" evidence="11">
    <location>
        <begin position="589"/>
        <end position="599"/>
    </location>
</feature>
<evidence type="ECO:0000256" key="4">
    <source>
        <dbReference type="ARBA" id="ARBA00022707"/>
    </source>
</evidence>
<dbReference type="STRING" id="930991.A0A0D0EAD7"/>
<dbReference type="SMART" id="SM00185">
    <property type="entry name" value="ARM"/>
    <property type="match status" value="9"/>
</dbReference>
<organism evidence="12 13">
    <name type="scientific">Paxillus rubicundulus Ve08.2h10</name>
    <dbReference type="NCBI Taxonomy" id="930991"/>
    <lineage>
        <taxon>Eukaryota</taxon>
        <taxon>Fungi</taxon>
        <taxon>Dikarya</taxon>
        <taxon>Basidiomycota</taxon>
        <taxon>Agaricomycotina</taxon>
        <taxon>Agaricomycetes</taxon>
        <taxon>Agaricomycetidae</taxon>
        <taxon>Boletales</taxon>
        <taxon>Paxilineae</taxon>
        <taxon>Paxillaceae</taxon>
        <taxon>Paxillus</taxon>
    </lineage>
</organism>
<name>A0A0D0EAD7_9AGAM</name>
<evidence type="ECO:0000256" key="9">
    <source>
        <dbReference type="ARBA" id="ARBA00026209"/>
    </source>
</evidence>
<feature type="repeat" description="ARM" evidence="10">
    <location>
        <begin position="89"/>
        <end position="131"/>
    </location>
</feature>
<keyword evidence="7" id="KW-0449">Lipoprotein</keyword>
<comment type="function">
    <text evidence="8">Functions in both vacuole inheritance and protein targeting from the cytoplasm to vacuole.</text>
</comment>
<reference evidence="12 13" key="1">
    <citation type="submission" date="2014-04" db="EMBL/GenBank/DDBJ databases">
        <authorList>
            <consortium name="DOE Joint Genome Institute"/>
            <person name="Kuo A."/>
            <person name="Kohler A."/>
            <person name="Jargeat P."/>
            <person name="Nagy L.G."/>
            <person name="Floudas D."/>
            <person name="Copeland A."/>
            <person name="Barry K.W."/>
            <person name="Cichocki N."/>
            <person name="Veneault-Fourrey C."/>
            <person name="LaButti K."/>
            <person name="Lindquist E.A."/>
            <person name="Lipzen A."/>
            <person name="Lundell T."/>
            <person name="Morin E."/>
            <person name="Murat C."/>
            <person name="Sun H."/>
            <person name="Tunlid A."/>
            <person name="Henrissat B."/>
            <person name="Grigoriev I.V."/>
            <person name="Hibbett D.S."/>
            <person name="Martin F."/>
            <person name="Nordberg H.P."/>
            <person name="Cantor M.N."/>
            <person name="Hua S.X."/>
        </authorList>
    </citation>
    <scope>NUCLEOTIDE SEQUENCE [LARGE SCALE GENOMIC DNA]</scope>
    <source>
        <strain evidence="12 13">Ve08.2h10</strain>
    </source>
</reference>
<dbReference type="HOGENOM" id="CLU_021483_0_0_1"/>
<keyword evidence="5" id="KW-0677">Repeat</keyword>
<feature type="repeat" description="ARM" evidence="10">
    <location>
        <begin position="130"/>
        <end position="172"/>
    </location>
</feature>
<feature type="repeat" description="ARM" evidence="10">
    <location>
        <begin position="171"/>
        <end position="213"/>
    </location>
</feature>
<evidence type="ECO:0000256" key="5">
    <source>
        <dbReference type="ARBA" id="ARBA00022737"/>
    </source>
</evidence>
<dbReference type="Gene3D" id="1.25.10.10">
    <property type="entry name" value="Leucine-rich Repeat Variant"/>
    <property type="match status" value="3"/>
</dbReference>
<protein>
    <recommendedName>
        <fullName evidence="9">Vacuolar protein 8</fullName>
    </recommendedName>
</protein>
<evidence type="ECO:0000256" key="11">
    <source>
        <dbReference type="SAM" id="MobiDB-lite"/>
    </source>
</evidence>
<dbReference type="FunFam" id="1.25.10.10:FF:000131">
    <property type="entry name" value="Vacuolar protein 8"/>
    <property type="match status" value="1"/>
</dbReference>